<dbReference type="SUPFAM" id="SSF88659">
    <property type="entry name" value="Sigma3 and sigma4 domains of RNA polymerase sigma factors"/>
    <property type="match status" value="1"/>
</dbReference>
<gene>
    <name evidence="6" type="ORF">S01H4_62877</name>
</gene>
<protein>
    <recommendedName>
        <fullName evidence="5">RNA polymerase sigma factor 70 region 4 type 2 domain-containing protein</fullName>
    </recommendedName>
</protein>
<dbReference type="Gene3D" id="1.10.10.10">
    <property type="entry name" value="Winged helix-like DNA-binding domain superfamily/Winged helix DNA-binding domain"/>
    <property type="match status" value="1"/>
</dbReference>
<evidence type="ECO:0000256" key="1">
    <source>
        <dbReference type="ARBA" id="ARBA00023015"/>
    </source>
</evidence>
<sequence>FTIAKNKSLNALKKKRPISLAEVPEKGDWHNPGDELVQKEVVAEFDKALQGLPRRQRMAFVLAEFEELPYEEIAQIEGVRIGTIKSRINRARKKLAAAMKSRVGDIR</sequence>
<comment type="caution">
    <text evidence="6">The sequence shown here is derived from an EMBL/GenBank/DDBJ whole genome shotgun (WGS) entry which is preliminary data.</text>
</comment>
<keyword evidence="1" id="KW-0805">Transcription regulation</keyword>
<name>X1CPD5_9ZZZZ</name>
<evidence type="ECO:0000256" key="2">
    <source>
        <dbReference type="ARBA" id="ARBA00023082"/>
    </source>
</evidence>
<dbReference type="AlphaFoldDB" id="X1CPD5"/>
<reference evidence="6" key="1">
    <citation type="journal article" date="2014" name="Front. Microbiol.">
        <title>High frequency of phylogenetically diverse reductive dehalogenase-homologous genes in deep subseafloor sedimentary metagenomes.</title>
        <authorList>
            <person name="Kawai M."/>
            <person name="Futagami T."/>
            <person name="Toyoda A."/>
            <person name="Takaki Y."/>
            <person name="Nishi S."/>
            <person name="Hori S."/>
            <person name="Arai W."/>
            <person name="Tsubouchi T."/>
            <person name="Morono Y."/>
            <person name="Uchiyama I."/>
            <person name="Ito T."/>
            <person name="Fujiyama A."/>
            <person name="Inagaki F."/>
            <person name="Takami H."/>
        </authorList>
    </citation>
    <scope>NUCLEOTIDE SEQUENCE</scope>
    <source>
        <strain evidence="6">Expedition CK06-06</strain>
    </source>
</reference>
<feature type="domain" description="RNA polymerase sigma factor 70 region 4 type 2" evidence="5">
    <location>
        <begin position="44"/>
        <end position="95"/>
    </location>
</feature>
<proteinExistence type="predicted"/>
<organism evidence="6">
    <name type="scientific">marine sediment metagenome</name>
    <dbReference type="NCBI Taxonomy" id="412755"/>
    <lineage>
        <taxon>unclassified sequences</taxon>
        <taxon>metagenomes</taxon>
        <taxon>ecological metagenomes</taxon>
    </lineage>
</organism>
<dbReference type="InterPro" id="IPR036388">
    <property type="entry name" value="WH-like_DNA-bd_sf"/>
</dbReference>
<keyword evidence="3" id="KW-0238">DNA-binding</keyword>
<dbReference type="EMBL" id="BART01037648">
    <property type="protein sequence ID" value="GAH09652.1"/>
    <property type="molecule type" value="Genomic_DNA"/>
</dbReference>
<keyword evidence="4" id="KW-0804">Transcription</keyword>
<keyword evidence="2" id="KW-0731">Sigma factor</keyword>
<accession>X1CPD5</accession>
<evidence type="ECO:0000259" key="5">
    <source>
        <dbReference type="Pfam" id="PF08281"/>
    </source>
</evidence>
<evidence type="ECO:0000256" key="4">
    <source>
        <dbReference type="ARBA" id="ARBA00023163"/>
    </source>
</evidence>
<dbReference type="NCBIfam" id="TIGR02937">
    <property type="entry name" value="sigma70-ECF"/>
    <property type="match status" value="1"/>
</dbReference>
<evidence type="ECO:0000256" key="3">
    <source>
        <dbReference type="ARBA" id="ARBA00023125"/>
    </source>
</evidence>
<dbReference type="InterPro" id="IPR014284">
    <property type="entry name" value="RNA_pol_sigma-70_dom"/>
</dbReference>
<dbReference type="InterPro" id="IPR013249">
    <property type="entry name" value="RNA_pol_sigma70_r4_t2"/>
</dbReference>
<dbReference type="PANTHER" id="PTHR43133">
    <property type="entry name" value="RNA POLYMERASE ECF-TYPE SIGMA FACTO"/>
    <property type="match status" value="1"/>
</dbReference>
<dbReference type="GO" id="GO:0003677">
    <property type="term" value="F:DNA binding"/>
    <property type="evidence" value="ECO:0007669"/>
    <property type="project" value="UniProtKB-KW"/>
</dbReference>
<dbReference type="PANTHER" id="PTHR43133:SF8">
    <property type="entry name" value="RNA POLYMERASE SIGMA FACTOR HI_1459-RELATED"/>
    <property type="match status" value="1"/>
</dbReference>
<dbReference type="Pfam" id="PF08281">
    <property type="entry name" value="Sigma70_r4_2"/>
    <property type="match status" value="1"/>
</dbReference>
<dbReference type="InterPro" id="IPR013324">
    <property type="entry name" value="RNA_pol_sigma_r3/r4-like"/>
</dbReference>
<dbReference type="GO" id="GO:0006352">
    <property type="term" value="P:DNA-templated transcription initiation"/>
    <property type="evidence" value="ECO:0007669"/>
    <property type="project" value="InterPro"/>
</dbReference>
<evidence type="ECO:0000313" key="6">
    <source>
        <dbReference type="EMBL" id="GAH09652.1"/>
    </source>
</evidence>
<feature type="non-terminal residue" evidence="6">
    <location>
        <position position="1"/>
    </location>
</feature>
<dbReference type="InterPro" id="IPR039425">
    <property type="entry name" value="RNA_pol_sigma-70-like"/>
</dbReference>
<dbReference type="CDD" id="cd06171">
    <property type="entry name" value="Sigma70_r4"/>
    <property type="match status" value="1"/>
</dbReference>
<dbReference type="GO" id="GO:0016987">
    <property type="term" value="F:sigma factor activity"/>
    <property type="evidence" value="ECO:0007669"/>
    <property type="project" value="UniProtKB-KW"/>
</dbReference>